<protein>
    <submittedName>
        <fullName evidence="2">Uncharacterized protein</fullName>
    </submittedName>
</protein>
<proteinExistence type="predicted"/>
<sequence>MSSRRGHACPYCGNFLVPRVAKGGQVPDSEFVRCANQHPPYFYRYPPPGTTPAFPPAMHAPGAPLHPSLQTIPTPTPAFPAQSLSLAAVKSQCKGLTSDGHPCKSGRIDRGCPRQMCRKHCVAAGPCTLNSHERHRTNKDSTKPYARVSAAPSSALVSSGTSVASTADDSLWAQWDKSFENISAGVTLPLRTLEESSRRERERVAAEERQFEMDIGYRLSPELSVEEELARMEEDDLSHALRLSATDHHTATISTLFPSSPPPTPATSSSRLRLRSLSASPDLPQSVAALLAAAQVFVPSPPPAARAKLPRRQQRQPAASVANKRRPQARPTITTQLNETWMSNSTSPATAAPSPTLSSSSAVFHVRNGGGRRAFMDRTQAERFTLIFFTGAESRVLSVDVSRINSPRWPTYILSADDKTIADLGSELKDDEGFPITQLDLYLHRQRTWMGIDHDYPHTVSTGAVMFLRRRGVHGPQDQATLDKFLPDTAPAHLRYNLPRERAAIRDALKDVIVIDSDSDGEKKRKGKSKRRATSSSTDNVVLVSPRRPRLSVKTSGLVVPRSSTTTSSTTSPPPSALFLRSASTASSASEPGTPSLDAMLRLPAKDKPWPFGLYTVDVVAGFLEIDSTKGFLPDRFHAAFDPPGKTVEFKPATYHYNHKLWVNASEGLKCQMLDAGRTSGGLWSVFREKDKEENAIDLT</sequence>
<organism evidence="2 3">
    <name type="scientific">Mycena metata</name>
    <dbReference type="NCBI Taxonomy" id="1033252"/>
    <lineage>
        <taxon>Eukaryota</taxon>
        <taxon>Fungi</taxon>
        <taxon>Dikarya</taxon>
        <taxon>Basidiomycota</taxon>
        <taxon>Agaricomycotina</taxon>
        <taxon>Agaricomycetes</taxon>
        <taxon>Agaricomycetidae</taxon>
        <taxon>Agaricales</taxon>
        <taxon>Marasmiineae</taxon>
        <taxon>Mycenaceae</taxon>
        <taxon>Mycena</taxon>
    </lineage>
</organism>
<feature type="region of interest" description="Disordered" evidence="1">
    <location>
        <begin position="519"/>
        <end position="595"/>
    </location>
</feature>
<keyword evidence="3" id="KW-1185">Reference proteome</keyword>
<feature type="compositionally biased region" description="Polar residues" evidence="1">
    <location>
        <begin position="331"/>
        <end position="342"/>
    </location>
</feature>
<feature type="region of interest" description="Disordered" evidence="1">
    <location>
        <begin position="253"/>
        <end position="273"/>
    </location>
</feature>
<feature type="region of interest" description="Disordered" evidence="1">
    <location>
        <begin position="302"/>
        <end position="360"/>
    </location>
</feature>
<comment type="caution">
    <text evidence="2">The sequence shown here is derived from an EMBL/GenBank/DDBJ whole genome shotgun (WGS) entry which is preliminary data.</text>
</comment>
<dbReference type="AlphaFoldDB" id="A0AAD7JI30"/>
<gene>
    <name evidence="2" type="ORF">B0H16DRAFT_1883277</name>
</gene>
<evidence type="ECO:0000313" key="3">
    <source>
        <dbReference type="Proteomes" id="UP001215598"/>
    </source>
</evidence>
<name>A0AAD7JI30_9AGAR</name>
<dbReference type="Proteomes" id="UP001215598">
    <property type="component" value="Unassembled WGS sequence"/>
</dbReference>
<feature type="compositionally biased region" description="Polar residues" evidence="1">
    <location>
        <begin position="582"/>
        <end position="593"/>
    </location>
</feature>
<feature type="compositionally biased region" description="Basic residues" evidence="1">
    <location>
        <begin position="524"/>
        <end position="533"/>
    </location>
</feature>
<evidence type="ECO:0000313" key="2">
    <source>
        <dbReference type="EMBL" id="KAJ7765286.1"/>
    </source>
</evidence>
<dbReference type="EMBL" id="JARKIB010000026">
    <property type="protein sequence ID" value="KAJ7765286.1"/>
    <property type="molecule type" value="Genomic_DNA"/>
</dbReference>
<reference evidence="2" key="1">
    <citation type="submission" date="2023-03" db="EMBL/GenBank/DDBJ databases">
        <title>Massive genome expansion in bonnet fungi (Mycena s.s.) driven by repeated elements and novel gene families across ecological guilds.</title>
        <authorList>
            <consortium name="Lawrence Berkeley National Laboratory"/>
            <person name="Harder C.B."/>
            <person name="Miyauchi S."/>
            <person name="Viragh M."/>
            <person name="Kuo A."/>
            <person name="Thoen E."/>
            <person name="Andreopoulos B."/>
            <person name="Lu D."/>
            <person name="Skrede I."/>
            <person name="Drula E."/>
            <person name="Henrissat B."/>
            <person name="Morin E."/>
            <person name="Kohler A."/>
            <person name="Barry K."/>
            <person name="LaButti K."/>
            <person name="Morin E."/>
            <person name="Salamov A."/>
            <person name="Lipzen A."/>
            <person name="Mereny Z."/>
            <person name="Hegedus B."/>
            <person name="Baldrian P."/>
            <person name="Stursova M."/>
            <person name="Weitz H."/>
            <person name="Taylor A."/>
            <person name="Grigoriev I.V."/>
            <person name="Nagy L.G."/>
            <person name="Martin F."/>
            <person name="Kauserud H."/>
        </authorList>
    </citation>
    <scope>NUCLEOTIDE SEQUENCE</scope>
    <source>
        <strain evidence="2">CBHHK182m</strain>
    </source>
</reference>
<feature type="compositionally biased region" description="Low complexity" evidence="1">
    <location>
        <begin position="343"/>
        <end position="360"/>
    </location>
</feature>
<accession>A0AAD7JI30</accession>
<evidence type="ECO:0000256" key="1">
    <source>
        <dbReference type="SAM" id="MobiDB-lite"/>
    </source>
</evidence>